<dbReference type="AlphaFoldDB" id="A0A6S6QTU1"/>
<name>A0A6S6QTU1_9FIRM</name>
<reference evidence="1 2" key="1">
    <citation type="journal article" date="2016" name="Int. J. Syst. Evol. Microbiol.">
        <title>Descriptions of Anaerotaenia torta gen. nov., sp. nov. and Anaerocolumna cellulosilytica gen. nov., sp. nov. isolated from a methanogenic reactor of cattle waste.</title>
        <authorList>
            <person name="Uek A."/>
            <person name="Ohtaki Y."/>
            <person name="Kaku N."/>
            <person name="Ueki K."/>
        </authorList>
    </citation>
    <scope>NUCLEOTIDE SEQUENCE [LARGE SCALE GENOMIC DNA]</scope>
    <source>
        <strain evidence="1 2">SN021</strain>
    </source>
</reference>
<dbReference type="EMBL" id="AP023367">
    <property type="protein sequence ID" value="BCJ93096.1"/>
    <property type="molecule type" value="Genomic_DNA"/>
</dbReference>
<dbReference type="Proteomes" id="UP000515561">
    <property type="component" value="Chromosome"/>
</dbReference>
<protein>
    <submittedName>
        <fullName evidence="1">Uncharacterized protein</fullName>
    </submittedName>
</protein>
<accession>A0A6S6QTU1</accession>
<organism evidence="1 2">
    <name type="scientific">Anaerocolumna cellulosilytica</name>
    <dbReference type="NCBI Taxonomy" id="433286"/>
    <lineage>
        <taxon>Bacteria</taxon>
        <taxon>Bacillati</taxon>
        <taxon>Bacillota</taxon>
        <taxon>Clostridia</taxon>
        <taxon>Lachnospirales</taxon>
        <taxon>Lachnospiraceae</taxon>
        <taxon>Anaerocolumna</taxon>
    </lineage>
</organism>
<sequence>MLSTYYIQMDSVQKEYDTARLNQCLKYSTEAAFLSVFSRDNLSIKYQEMNDLKLEPGSSLDTFKDMICLNYGMAVNEENREYIENCISVAMLASSDGYYVTELTEINSTNGLNGDVYGLVWSSKLPYTLDIEIGIVGLNLVNEKWSKVTKSGSSIVVKEGDRYTDLEVSAYINHNIKKRRINSLLTDALTFQVNAASELRGEVDYNFYLPPVQTFSGINDISNTSLIILLGNADFSGRAVSNNVTIAGLSAIRKIRVICYEEDGRKYYCYETQIPQDSFGLIKMYYDTAMEAAKAGYAPDYRYIFNKQTLSIDK</sequence>
<proteinExistence type="predicted"/>
<evidence type="ECO:0000313" key="2">
    <source>
        <dbReference type="Proteomes" id="UP000515561"/>
    </source>
</evidence>
<keyword evidence="2" id="KW-1185">Reference proteome</keyword>
<gene>
    <name evidence="1" type="ORF">acsn021_06650</name>
</gene>
<evidence type="ECO:0000313" key="1">
    <source>
        <dbReference type="EMBL" id="BCJ93096.1"/>
    </source>
</evidence>
<dbReference type="KEGG" id="acel:acsn021_06650"/>